<evidence type="ECO:0000313" key="11">
    <source>
        <dbReference type="EMBL" id="SUA56755.1"/>
    </source>
</evidence>
<evidence type="ECO:0000256" key="4">
    <source>
        <dbReference type="ARBA" id="ARBA00022475"/>
    </source>
</evidence>
<evidence type="ECO:0000256" key="1">
    <source>
        <dbReference type="ARBA" id="ARBA00004651"/>
    </source>
</evidence>
<evidence type="ECO:0000259" key="9">
    <source>
        <dbReference type="Pfam" id="PF00892"/>
    </source>
</evidence>
<feature type="transmembrane region" description="Helical" evidence="8">
    <location>
        <begin position="12"/>
        <end position="34"/>
    </location>
</feature>
<accession>A0A378XJ04</accession>
<comment type="subcellular location">
    <subcellularLocation>
        <location evidence="1">Cell membrane</location>
        <topology evidence="1">Multi-pass membrane protein</topology>
    </subcellularLocation>
</comment>
<reference evidence="10 13" key="2">
    <citation type="submission" date="2020-12" db="EMBL/GenBank/DDBJ databases">
        <title>FDA dAtabase for Regulatory Grade micrObial Sequences (FDA-ARGOS): Supporting development and validation of Infectious Disease Dx tests.</title>
        <authorList>
            <person name="Sproer C."/>
            <person name="Gronow S."/>
            <person name="Severitt S."/>
            <person name="Schroder I."/>
            <person name="Tallon L."/>
            <person name="Sadzewicz L."/>
            <person name="Zhao X."/>
            <person name="Boylan J."/>
            <person name="Ott S."/>
            <person name="Bowen H."/>
            <person name="Vavikolanu K."/>
            <person name="Mehta A."/>
            <person name="Aluvathingal J."/>
            <person name="Nadendla S."/>
            <person name="Lowell S."/>
            <person name="Myers T."/>
            <person name="Yan Y."/>
            <person name="Sichtig H."/>
        </authorList>
    </citation>
    <scope>NUCLEOTIDE SEQUENCE [LARGE SCALE GENOMIC DNA]</scope>
    <source>
        <strain evidence="10 13">FDAARGOS_872</strain>
    </source>
</reference>
<evidence type="ECO:0000256" key="7">
    <source>
        <dbReference type="ARBA" id="ARBA00023136"/>
    </source>
</evidence>
<protein>
    <submittedName>
        <fullName evidence="10">EamA family transporter RarD</fullName>
    </submittedName>
    <submittedName>
        <fullName evidence="11">Putative chloramphenical resistance permease RarD</fullName>
    </submittedName>
</protein>
<keyword evidence="3" id="KW-0813">Transport</keyword>
<evidence type="ECO:0000256" key="2">
    <source>
        <dbReference type="ARBA" id="ARBA00007362"/>
    </source>
</evidence>
<evidence type="ECO:0000256" key="6">
    <source>
        <dbReference type="ARBA" id="ARBA00022989"/>
    </source>
</evidence>
<dbReference type="PANTHER" id="PTHR22911:SF137">
    <property type="entry name" value="SOLUTE CARRIER FAMILY 35 MEMBER G2-RELATED"/>
    <property type="match status" value="1"/>
</dbReference>
<feature type="domain" description="EamA" evidence="9">
    <location>
        <begin position="162"/>
        <end position="293"/>
    </location>
</feature>
<feature type="transmembrane region" description="Helical" evidence="8">
    <location>
        <begin position="160"/>
        <end position="176"/>
    </location>
</feature>
<proteinExistence type="inferred from homology"/>
<dbReference type="OrthoDB" id="369870at2"/>
<feature type="domain" description="EamA" evidence="9">
    <location>
        <begin position="15"/>
        <end position="152"/>
    </location>
</feature>
<keyword evidence="4" id="KW-1003">Cell membrane</keyword>
<keyword evidence="7 8" id="KW-0472">Membrane</keyword>
<dbReference type="GO" id="GO:0005886">
    <property type="term" value="C:plasma membrane"/>
    <property type="evidence" value="ECO:0007669"/>
    <property type="project" value="UniProtKB-SubCell"/>
</dbReference>
<keyword evidence="13" id="KW-1185">Reference proteome</keyword>
<dbReference type="EMBL" id="CP065725">
    <property type="protein sequence ID" value="QPT39576.1"/>
    <property type="molecule type" value="Genomic_DNA"/>
</dbReference>
<dbReference type="AlphaFoldDB" id="A0A378XJ04"/>
<evidence type="ECO:0000313" key="10">
    <source>
        <dbReference type="EMBL" id="QPT39576.1"/>
    </source>
</evidence>
<comment type="similarity">
    <text evidence="2">Belongs to the EamA transporter family.</text>
</comment>
<name>A0A378XJ04_9BURK</name>
<evidence type="ECO:0000313" key="13">
    <source>
        <dbReference type="Proteomes" id="UP000594903"/>
    </source>
</evidence>
<feature type="transmembrane region" description="Helical" evidence="8">
    <location>
        <begin position="112"/>
        <end position="130"/>
    </location>
</feature>
<evidence type="ECO:0000313" key="12">
    <source>
        <dbReference type="Proteomes" id="UP000254603"/>
    </source>
</evidence>
<dbReference type="SUPFAM" id="SSF103481">
    <property type="entry name" value="Multidrug resistance efflux transporter EmrE"/>
    <property type="match status" value="2"/>
</dbReference>
<reference evidence="11 12" key="1">
    <citation type="submission" date="2018-06" db="EMBL/GenBank/DDBJ databases">
        <authorList>
            <consortium name="Pathogen Informatics"/>
            <person name="Doyle S."/>
        </authorList>
    </citation>
    <scope>NUCLEOTIDE SEQUENCE [LARGE SCALE GENOMIC DNA]</scope>
    <source>
        <strain evidence="11 12">NCTC11997</strain>
    </source>
</reference>
<keyword evidence="6 8" id="KW-1133">Transmembrane helix</keyword>
<dbReference type="PANTHER" id="PTHR22911">
    <property type="entry name" value="ACYL-MALONYL CONDENSING ENZYME-RELATED"/>
    <property type="match status" value="1"/>
</dbReference>
<feature type="transmembrane region" description="Helical" evidence="8">
    <location>
        <begin position="188"/>
        <end position="208"/>
    </location>
</feature>
<feature type="transmembrane region" description="Helical" evidence="8">
    <location>
        <begin position="253"/>
        <end position="273"/>
    </location>
</feature>
<dbReference type="InterPro" id="IPR004626">
    <property type="entry name" value="RarD"/>
</dbReference>
<feature type="transmembrane region" description="Helical" evidence="8">
    <location>
        <begin position="46"/>
        <end position="65"/>
    </location>
</feature>
<keyword evidence="5 8" id="KW-0812">Transmembrane</keyword>
<dbReference type="InterPro" id="IPR000620">
    <property type="entry name" value="EamA_dom"/>
</dbReference>
<feature type="transmembrane region" description="Helical" evidence="8">
    <location>
        <begin position="279"/>
        <end position="297"/>
    </location>
</feature>
<organism evidence="11 12">
    <name type="scientific">Oligella ureolytica</name>
    <dbReference type="NCBI Taxonomy" id="90244"/>
    <lineage>
        <taxon>Bacteria</taxon>
        <taxon>Pseudomonadati</taxon>
        <taxon>Pseudomonadota</taxon>
        <taxon>Betaproteobacteria</taxon>
        <taxon>Burkholderiales</taxon>
        <taxon>Alcaligenaceae</taxon>
        <taxon>Oligella</taxon>
    </lineage>
</organism>
<sequence length="306" mass="34221">MNNKRKHPTQTEAKLGISLAVGCYLFWGAFPLYWDVLTGFGLGPDQVLAQRIVWCSVFALFLLAVSKQYKVFLAAITQPNVLFVFFLSALTLSVNWMTYIYGISIHRVLDTSLGYFMSPIVSILLARLFVGERINRSQLLAVILAGAGVVWLAFLSGDFPWLALILSGTWGIYSLFRKKVRLAVIPGFALETLLMLPFALLYLAWLNHQEMLVFSGLSTLQMSVVVSTGVVTALPLLLFAAAVKRSSLGTISILQYISPTIQFLIGLLIMNEAFDLTRFFGYLLVWLAVIVFSVSSFRQYKKSHHE</sequence>
<evidence type="ECO:0000256" key="8">
    <source>
        <dbReference type="SAM" id="Phobius"/>
    </source>
</evidence>
<dbReference type="Proteomes" id="UP000594903">
    <property type="component" value="Chromosome"/>
</dbReference>
<gene>
    <name evidence="11" type="primary">rarD_2</name>
    <name evidence="10" type="synonym">rarD</name>
    <name evidence="10" type="ORF">I6G29_10535</name>
    <name evidence="11" type="ORF">NCTC11997_02170</name>
</gene>
<dbReference type="NCBIfam" id="TIGR00688">
    <property type="entry name" value="rarD"/>
    <property type="match status" value="1"/>
</dbReference>
<dbReference type="Proteomes" id="UP000254603">
    <property type="component" value="Unassembled WGS sequence"/>
</dbReference>
<evidence type="ECO:0000256" key="5">
    <source>
        <dbReference type="ARBA" id="ARBA00022692"/>
    </source>
</evidence>
<dbReference type="InterPro" id="IPR037185">
    <property type="entry name" value="EmrE-like"/>
</dbReference>
<evidence type="ECO:0000256" key="3">
    <source>
        <dbReference type="ARBA" id="ARBA00022448"/>
    </source>
</evidence>
<feature type="transmembrane region" description="Helical" evidence="8">
    <location>
        <begin position="72"/>
        <end position="92"/>
    </location>
</feature>
<dbReference type="STRING" id="1122619.GCA_000373745_00424"/>
<dbReference type="RefSeq" id="WP_018573606.1">
    <property type="nucleotide sequence ID" value="NZ_CP065725.1"/>
</dbReference>
<feature type="transmembrane region" description="Helical" evidence="8">
    <location>
        <begin position="137"/>
        <end position="154"/>
    </location>
</feature>
<dbReference type="Pfam" id="PF00892">
    <property type="entry name" value="EamA"/>
    <property type="match status" value="2"/>
</dbReference>
<dbReference type="EMBL" id="UGSB01000001">
    <property type="protein sequence ID" value="SUA56755.1"/>
    <property type="molecule type" value="Genomic_DNA"/>
</dbReference>
<feature type="transmembrane region" description="Helical" evidence="8">
    <location>
        <begin position="220"/>
        <end position="241"/>
    </location>
</feature>